<dbReference type="GO" id="GO:0008270">
    <property type="term" value="F:zinc ion binding"/>
    <property type="evidence" value="ECO:0007669"/>
    <property type="project" value="UniProtKB-KW"/>
</dbReference>
<feature type="domain" description="SET" evidence="5">
    <location>
        <begin position="349"/>
        <end position="491"/>
    </location>
</feature>
<proteinExistence type="predicted"/>
<dbReference type="OrthoDB" id="4835252at2759"/>
<dbReference type="InterPro" id="IPR053185">
    <property type="entry name" value="SET_domain_protein"/>
</dbReference>
<dbReference type="Proteomes" id="UP000639643">
    <property type="component" value="Unassembled WGS sequence"/>
</dbReference>
<dbReference type="PROSITE" id="PS50865">
    <property type="entry name" value="ZF_MYND_2"/>
    <property type="match status" value="1"/>
</dbReference>
<evidence type="ECO:0000256" key="2">
    <source>
        <dbReference type="ARBA" id="ARBA00022771"/>
    </source>
</evidence>
<keyword evidence="2 4" id="KW-0863">Zinc-finger</keyword>
<evidence type="ECO:0000256" key="4">
    <source>
        <dbReference type="PROSITE-ProRule" id="PRU00134"/>
    </source>
</evidence>
<dbReference type="Pfam" id="PF01753">
    <property type="entry name" value="zf-MYND"/>
    <property type="match status" value="1"/>
</dbReference>
<keyword evidence="8" id="KW-1185">Reference proteome</keyword>
<feature type="domain" description="MYND-type" evidence="6">
    <location>
        <begin position="14"/>
        <end position="62"/>
    </location>
</feature>
<evidence type="ECO:0000256" key="3">
    <source>
        <dbReference type="ARBA" id="ARBA00022833"/>
    </source>
</evidence>
<accession>A0A8H6N1F1</accession>
<gene>
    <name evidence="7" type="ORF">CMUS01_12363</name>
</gene>
<evidence type="ECO:0000259" key="6">
    <source>
        <dbReference type="PROSITE" id="PS50865"/>
    </source>
</evidence>
<dbReference type="EMBL" id="WIGM01000689">
    <property type="protein sequence ID" value="KAF6815885.1"/>
    <property type="molecule type" value="Genomic_DNA"/>
</dbReference>
<dbReference type="PANTHER" id="PTHR47332">
    <property type="entry name" value="SET DOMAIN-CONTAINING PROTEIN 5"/>
    <property type="match status" value="1"/>
</dbReference>
<dbReference type="InterPro" id="IPR001214">
    <property type="entry name" value="SET_dom"/>
</dbReference>
<dbReference type="Gene3D" id="6.10.140.2220">
    <property type="match status" value="1"/>
</dbReference>
<protein>
    <submittedName>
        <fullName evidence="7">Set domain-containing protein 5</fullName>
    </submittedName>
</protein>
<dbReference type="PANTHER" id="PTHR47332:SF2">
    <property type="entry name" value="SET-6"/>
    <property type="match status" value="1"/>
</dbReference>
<evidence type="ECO:0000313" key="8">
    <source>
        <dbReference type="Proteomes" id="UP000639643"/>
    </source>
</evidence>
<keyword evidence="1" id="KW-0479">Metal-binding</keyword>
<name>A0A8H6N1F1_9PEZI</name>
<keyword evidence="3" id="KW-0862">Zinc</keyword>
<sequence length="595" mass="66031">MAKEINTKDSRSACYRCQKPTARRCGGCSGAPPYHCDRSSPGTFYCSSSCQRADWARHKEDCKTIQARKWLLRVATLLQGIMVQIRKNAYPIRVTSIEHESDTTVKVMGSLTPAEGGPSQPSRLQSLPTNFDVFRQQPDLFKSVCLSEAGAEAFVYLYNVIVEMVLDTRPSITFTEVEVAPSNQNFRVSSAVLAAACGTGGSHRVYTVAMENGELWVMDFTAAQHGYSDASMLLPWSAYVKERCESVNREWALGTHRNHPERIWQALHRQPPFGLAHVQCLAGSLDREIPILVGGNGMSRTSISRARVVLFEFAAASFVDELEVHVRYALAQTVNTFVERARPLKTGARPFCIRSAPGKDSGWFATRRISKGTRLLSESPLFILPKYGVGMEAEHMICRQVQRLNETQRTAFYALHNIHGGRHTRELGIACTKGLPLGADASEGGIFLEASPINHSCRHNAQNTWNSELGQIIIHAIRDIEAGEEITISYLAVLATYVAAQAQLLSMFGIFYLEEQLEDGFGIVATPLACLRHVHEMKQLMEEEGIQDARVARLYYDAFQIAIANGDEARAKVFAERATRCVSLPRGTTAPTLRE</sequence>
<reference evidence="7" key="1">
    <citation type="journal article" date="2020" name="Phytopathology">
        <title>Genome Sequence Resources of Colletotrichum truncatum, C. plurivorum, C. musicola, and C. sojae: Four Species Pathogenic to Soybean (Glycine max).</title>
        <authorList>
            <person name="Rogerio F."/>
            <person name="Boufleur T.R."/>
            <person name="Ciampi-Guillardi M."/>
            <person name="Sukno S.A."/>
            <person name="Thon M.R."/>
            <person name="Massola Junior N.S."/>
            <person name="Baroncelli R."/>
        </authorList>
    </citation>
    <scope>NUCLEOTIDE SEQUENCE</scope>
    <source>
        <strain evidence="7">LFN0074</strain>
    </source>
</reference>
<dbReference type="SMART" id="SM00317">
    <property type="entry name" value="SET"/>
    <property type="match status" value="1"/>
</dbReference>
<comment type="caution">
    <text evidence="7">The sequence shown here is derived from an EMBL/GenBank/DDBJ whole genome shotgun (WGS) entry which is preliminary data.</text>
</comment>
<dbReference type="CDD" id="cd20071">
    <property type="entry name" value="SET_SMYD"/>
    <property type="match status" value="1"/>
</dbReference>
<dbReference type="SUPFAM" id="SSF82199">
    <property type="entry name" value="SET domain"/>
    <property type="match status" value="1"/>
</dbReference>
<organism evidence="7 8">
    <name type="scientific">Colletotrichum musicola</name>
    <dbReference type="NCBI Taxonomy" id="2175873"/>
    <lineage>
        <taxon>Eukaryota</taxon>
        <taxon>Fungi</taxon>
        <taxon>Dikarya</taxon>
        <taxon>Ascomycota</taxon>
        <taxon>Pezizomycotina</taxon>
        <taxon>Sordariomycetes</taxon>
        <taxon>Hypocreomycetidae</taxon>
        <taxon>Glomerellales</taxon>
        <taxon>Glomerellaceae</taxon>
        <taxon>Colletotrichum</taxon>
        <taxon>Colletotrichum orchidearum species complex</taxon>
    </lineage>
</organism>
<dbReference type="AlphaFoldDB" id="A0A8H6N1F1"/>
<dbReference type="Pfam" id="PF00856">
    <property type="entry name" value="SET"/>
    <property type="match status" value="1"/>
</dbReference>
<evidence type="ECO:0000313" key="7">
    <source>
        <dbReference type="EMBL" id="KAF6815885.1"/>
    </source>
</evidence>
<dbReference type="Gene3D" id="2.170.270.10">
    <property type="entry name" value="SET domain"/>
    <property type="match status" value="1"/>
</dbReference>
<evidence type="ECO:0000256" key="1">
    <source>
        <dbReference type="ARBA" id="ARBA00022723"/>
    </source>
</evidence>
<evidence type="ECO:0000259" key="5">
    <source>
        <dbReference type="PROSITE" id="PS50280"/>
    </source>
</evidence>
<dbReference type="InterPro" id="IPR046341">
    <property type="entry name" value="SET_dom_sf"/>
</dbReference>
<dbReference type="PROSITE" id="PS50280">
    <property type="entry name" value="SET"/>
    <property type="match status" value="1"/>
</dbReference>
<dbReference type="InterPro" id="IPR002893">
    <property type="entry name" value="Znf_MYND"/>
</dbReference>
<dbReference type="SUPFAM" id="SSF144232">
    <property type="entry name" value="HIT/MYND zinc finger-like"/>
    <property type="match status" value="1"/>
</dbReference>